<protein>
    <submittedName>
        <fullName evidence="1">Uncharacterized protein</fullName>
    </submittedName>
</protein>
<dbReference type="AlphaFoldDB" id="A0AAE1CYP4"/>
<sequence length="102" mass="11175">MRAATRPGALCEFTTEQLAGYSLAIHEVRGPSRRNRRGLAQKGEDVLIARPKLSHALANLCISVWRASTVWGEATRGDKPTLSSAGQPKPLIVVWHVEPYLS</sequence>
<keyword evidence="2" id="KW-1185">Reference proteome</keyword>
<reference evidence="1" key="1">
    <citation type="journal article" date="2023" name="G3 (Bethesda)">
        <title>A reference genome for the long-term kleptoplast-retaining sea slug Elysia crispata morphotype clarki.</title>
        <authorList>
            <person name="Eastman K.E."/>
            <person name="Pendleton A.L."/>
            <person name="Shaikh M.A."/>
            <person name="Suttiyut T."/>
            <person name="Ogas R."/>
            <person name="Tomko P."/>
            <person name="Gavelis G."/>
            <person name="Widhalm J.R."/>
            <person name="Wisecaver J.H."/>
        </authorList>
    </citation>
    <scope>NUCLEOTIDE SEQUENCE</scope>
    <source>
        <strain evidence="1">ECLA1</strain>
    </source>
</reference>
<organism evidence="1 2">
    <name type="scientific">Elysia crispata</name>
    <name type="common">lettuce slug</name>
    <dbReference type="NCBI Taxonomy" id="231223"/>
    <lineage>
        <taxon>Eukaryota</taxon>
        <taxon>Metazoa</taxon>
        <taxon>Spiralia</taxon>
        <taxon>Lophotrochozoa</taxon>
        <taxon>Mollusca</taxon>
        <taxon>Gastropoda</taxon>
        <taxon>Heterobranchia</taxon>
        <taxon>Euthyneura</taxon>
        <taxon>Panpulmonata</taxon>
        <taxon>Sacoglossa</taxon>
        <taxon>Placobranchoidea</taxon>
        <taxon>Plakobranchidae</taxon>
        <taxon>Elysia</taxon>
    </lineage>
</organism>
<dbReference type="Proteomes" id="UP001283361">
    <property type="component" value="Unassembled WGS sequence"/>
</dbReference>
<gene>
    <name evidence="1" type="ORF">RRG08_040231</name>
</gene>
<accession>A0AAE1CYP4</accession>
<dbReference type="EMBL" id="JAWDGP010006215">
    <property type="protein sequence ID" value="KAK3745556.1"/>
    <property type="molecule type" value="Genomic_DNA"/>
</dbReference>
<evidence type="ECO:0000313" key="2">
    <source>
        <dbReference type="Proteomes" id="UP001283361"/>
    </source>
</evidence>
<comment type="caution">
    <text evidence="1">The sequence shown here is derived from an EMBL/GenBank/DDBJ whole genome shotgun (WGS) entry which is preliminary data.</text>
</comment>
<proteinExistence type="predicted"/>
<name>A0AAE1CYP4_9GAST</name>
<evidence type="ECO:0000313" key="1">
    <source>
        <dbReference type="EMBL" id="KAK3745556.1"/>
    </source>
</evidence>